<dbReference type="GO" id="GO:0050660">
    <property type="term" value="F:flavin adenine dinucleotide binding"/>
    <property type="evidence" value="ECO:0007669"/>
    <property type="project" value="TreeGrafter"/>
</dbReference>
<keyword evidence="3" id="KW-0274">FAD</keyword>
<dbReference type="InterPro" id="IPR036188">
    <property type="entry name" value="FAD/NAD-bd_sf"/>
</dbReference>
<accession>A0A9N9V754</accession>
<organism evidence="6 7">
    <name type="scientific">Clonostachys rhizophaga</name>
    <dbReference type="NCBI Taxonomy" id="160324"/>
    <lineage>
        <taxon>Eukaryota</taxon>
        <taxon>Fungi</taxon>
        <taxon>Dikarya</taxon>
        <taxon>Ascomycota</taxon>
        <taxon>Pezizomycotina</taxon>
        <taxon>Sordariomycetes</taxon>
        <taxon>Hypocreomycetidae</taxon>
        <taxon>Hypocreales</taxon>
        <taxon>Bionectriaceae</taxon>
        <taxon>Clonostachys</taxon>
    </lineage>
</organism>
<dbReference type="SUPFAM" id="SSF51905">
    <property type="entry name" value="FAD/NAD(P)-binding domain"/>
    <property type="match status" value="1"/>
</dbReference>
<evidence type="ECO:0000259" key="5">
    <source>
        <dbReference type="Pfam" id="PF07992"/>
    </source>
</evidence>
<dbReference type="InterPro" id="IPR023753">
    <property type="entry name" value="FAD/NAD-binding_dom"/>
</dbReference>
<dbReference type="Gene3D" id="3.50.50.60">
    <property type="entry name" value="FAD/NAD(P)-binding domain"/>
    <property type="match status" value="2"/>
</dbReference>
<gene>
    <name evidence="6" type="ORF">CRHIZ90672A_00014890</name>
</gene>
<dbReference type="OrthoDB" id="202203at2759"/>
<dbReference type="Pfam" id="PF07992">
    <property type="entry name" value="Pyr_redox_2"/>
    <property type="match status" value="1"/>
</dbReference>
<evidence type="ECO:0000313" key="7">
    <source>
        <dbReference type="Proteomes" id="UP000696573"/>
    </source>
</evidence>
<dbReference type="PANTHER" id="PTHR43735:SF3">
    <property type="entry name" value="FERROPTOSIS SUPPRESSOR PROTEIN 1"/>
    <property type="match status" value="1"/>
</dbReference>
<evidence type="ECO:0000256" key="2">
    <source>
        <dbReference type="ARBA" id="ARBA00022630"/>
    </source>
</evidence>
<dbReference type="GO" id="GO:0004174">
    <property type="term" value="F:electron-transferring-flavoprotein dehydrogenase activity"/>
    <property type="evidence" value="ECO:0007669"/>
    <property type="project" value="TreeGrafter"/>
</dbReference>
<comment type="caution">
    <text evidence="6">The sequence shown here is derived from an EMBL/GenBank/DDBJ whole genome shotgun (WGS) entry which is preliminary data.</text>
</comment>
<dbReference type="Proteomes" id="UP000696573">
    <property type="component" value="Unassembled WGS sequence"/>
</dbReference>
<evidence type="ECO:0000256" key="4">
    <source>
        <dbReference type="ARBA" id="ARBA00023002"/>
    </source>
</evidence>
<dbReference type="PANTHER" id="PTHR43735">
    <property type="entry name" value="APOPTOSIS-INDUCING FACTOR 1"/>
    <property type="match status" value="1"/>
</dbReference>
<dbReference type="AlphaFoldDB" id="A0A9N9V754"/>
<name>A0A9N9V754_9HYPO</name>
<keyword evidence="4" id="KW-0560">Oxidoreductase</keyword>
<keyword evidence="2" id="KW-0285">Flavoprotein</keyword>
<proteinExistence type="inferred from homology"/>
<evidence type="ECO:0000256" key="1">
    <source>
        <dbReference type="ARBA" id="ARBA00006442"/>
    </source>
</evidence>
<evidence type="ECO:0000313" key="6">
    <source>
        <dbReference type="EMBL" id="CAH0017113.1"/>
    </source>
</evidence>
<reference evidence="6" key="1">
    <citation type="submission" date="2021-10" db="EMBL/GenBank/DDBJ databases">
        <authorList>
            <person name="Piombo E."/>
        </authorList>
    </citation>
    <scope>NUCLEOTIDE SEQUENCE</scope>
</reference>
<protein>
    <recommendedName>
        <fullName evidence="5">FAD/NAD(P)-binding domain-containing protein</fullName>
    </recommendedName>
</protein>
<dbReference type="GO" id="GO:0005737">
    <property type="term" value="C:cytoplasm"/>
    <property type="evidence" value="ECO:0007669"/>
    <property type="project" value="TreeGrafter"/>
</dbReference>
<evidence type="ECO:0000256" key="3">
    <source>
        <dbReference type="ARBA" id="ARBA00022827"/>
    </source>
</evidence>
<keyword evidence="7" id="KW-1185">Reference proteome</keyword>
<dbReference type="EMBL" id="CABFNQ020000492">
    <property type="protein sequence ID" value="CAH0017113.1"/>
    <property type="molecule type" value="Genomic_DNA"/>
</dbReference>
<feature type="domain" description="FAD/NAD(P)-binding" evidence="5">
    <location>
        <begin position="13"/>
        <end position="157"/>
    </location>
</feature>
<comment type="similarity">
    <text evidence="1">Belongs to the FAD-dependent oxidoreductase family.</text>
</comment>
<sequence length="190" mass="20125">MQSLRGMIATTGSIVVAGAGLAAVELAGELRSKDVTLIAADVLPLGPEARLDIRQTVVDELTQLKVKVMANTHVVEVSTTPARNQSLVLKSTDKVPDDTAITVLEADFYIPAFGVRPSIAFVPEEVLDPDGRVKVDRTTLHATGYANIFALGDAANAQTATGKHADTQIGYLAPAMQVWLIGRLIPQIQG</sequence>